<dbReference type="GO" id="GO:0005634">
    <property type="term" value="C:nucleus"/>
    <property type="evidence" value="ECO:0007669"/>
    <property type="project" value="UniProtKB-SubCell"/>
</dbReference>
<feature type="region of interest" description="Disordered" evidence="6">
    <location>
        <begin position="322"/>
        <end position="341"/>
    </location>
</feature>
<evidence type="ECO:0000256" key="6">
    <source>
        <dbReference type="SAM" id="MobiDB-lite"/>
    </source>
</evidence>
<evidence type="ECO:0008006" key="11">
    <source>
        <dbReference type="Google" id="ProtNLM"/>
    </source>
</evidence>
<feature type="region of interest" description="Disordered" evidence="6">
    <location>
        <begin position="208"/>
        <end position="257"/>
    </location>
</feature>
<evidence type="ECO:0000256" key="3">
    <source>
        <dbReference type="ARBA" id="ARBA00023242"/>
    </source>
</evidence>
<dbReference type="STRING" id="2025994.A0A2T3AKS5"/>
<dbReference type="GO" id="GO:0008270">
    <property type="term" value="F:zinc ion binding"/>
    <property type="evidence" value="ECO:0007669"/>
    <property type="project" value="UniProtKB-KW"/>
</dbReference>
<keyword evidence="4" id="KW-0862">Zinc</keyword>
<dbReference type="InParanoid" id="A0A2T3AKS5"/>
<reference evidence="9 10" key="1">
    <citation type="journal article" date="2018" name="Mycol. Prog.">
        <title>Coniella lustricola, a new species from submerged detritus.</title>
        <authorList>
            <person name="Raudabaugh D.B."/>
            <person name="Iturriaga T."/>
            <person name="Carver A."/>
            <person name="Mondo S."/>
            <person name="Pangilinan J."/>
            <person name="Lipzen A."/>
            <person name="He G."/>
            <person name="Amirebrahimi M."/>
            <person name="Grigoriev I.V."/>
            <person name="Miller A.N."/>
        </authorList>
    </citation>
    <scope>NUCLEOTIDE SEQUENCE [LARGE SCALE GENOMIC DNA]</scope>
    <source>
        <strain evidence="9 10">B22-T-1</strain>
    </source>
</reference>
<feature type="compositionally biased region" description="Low complexity" evidence="6">
    <location>
        <begin position="327"/>
        <end position="341"/>
    </location>
</feature>
<feature type="compositionally biased region" description="Polar residues" evidence="6">
    <location>
        <begin position="220"/>
        <end position="234"/>
    </location>
</feature>
<evidence type="ECO:0000313" key="10">
    <source>
        <dbReference type="Proteomes" id="UP000241462"/>
    </source>
</evidence>
<comment type="subcellular location">
    <subcellularLocation>
        <location evidence="5">Nucleus</location>
    </subcellularLocation>
</comment>
<evidence type="ECO:0000259" key="7">
    <source>
        <dbReference type="PROSITE" id="PS50071"/>
    </source>
</evidence>
<dbReference type="GO" id="GO:0003677">
    <property type="term" value="F:DNA binding"/>
    <property type="evidence" value="ECO:0007669"/>
    <property type="project" value="UniProtKB-UniRule"/>
</dbReference>
<keyword evidence="10" id="KW-1185">Reference proteome</keyword>
<dbReference type="SUPFAM" id="SSF46689">
    <property type="entry name" value="Homeodomain-like"/>
    <property type="match status" value="1"/>
</dbReference>
<evidence type="ECO:0000256" key="5">
    <source>
        <dbReference type="PROSITE-ProRule" id="PRU00108"/>
    </source>
</evidence>
<dbReference type="Gene3D" id="1.10.10.60">
    <property type="entry name" value="Homeodomain-like"/>
    <property type="match status" value="1"/>
</dbReference>
<feature type="DNA-binding region" description="Homeobox" evidence="5">
    <location>
        <begin position="191"/>
        <end position="245"/>
    </location>
</feature>
<dbReference type="SMART" id="SM00355">
    <property type="entry name" value="ZnF_C2H2"/>
    <property type="match status" value="3"/>
</dbReference>
<dbReference type="AlphaFoldDB" id="A0A2T3AKS5"/>
<keyword evidence="2 5" id="KW-0371">Homeobox</keyword>
<sequence>MAEFVNWDFTEQPQSQPITGTGTNLDFAPVPSNHDFDLALANVEGDDFSFWALEHFETSHLDPALVLSHVSAGDAAPSAQPLACEACQASGYDCESTNGGSCTTCLTLNLECSLLQQGPGQHSTVTTASPSATALTDYADPQAQKLRQEVRQQNDLRSSSSPDVPFLDNGAAGNEDGNKITALPKIGARFSRESVRILRAWLATHSHRPYPNDEERESLQRQTGLNKTQISNWLANARRRSKTKYQGTRSTSPSVRGFSGAIEIPQKRGTTATEFEYLSPLQRWQNSPPENEPASVTAIASAILQSNQREYSLNSPFSLTDDDAGRSCKGSSASSFGTSPSSASFASAYSHGSRGSLGSFEHRGRRRRRRRIVPNGEAEKGSLIAPPKTFQCTFCTESFRTKHDWQRHEKSLHLSLERWVCSPHGSKAINPETQQLSCVFCGIANPSTEHIEGHNHTACQEKPLNERTFYRKDHLRQHLKLVHNVKYLNWSMDSWKVPSPDIQSRCGFCDALLPNWPSRVDHLAEHFKTGYDMRSWKGEWGFSSAVRAMVENAIPAFMIHTERTTPLPYRAGSEGSKSPRNAYELIKAELLYALYEHRTPEDVVPSDDEMQYEACRIIYAAGNPDSNECTPKVSWLRDLLLSAEDLSMRARMGPLRTHLENFWPHLEIKGKLNIWQDCPMDKQLADFVQARRLLNLPVTKRELQIEACNIVGRMEDCSTAPSDEFANFILRLILKCPRWLKLFCYGHGVIPVEEPLHEASLSPLKASTRDFSRLERELADFIRNYRATRSTGPSDDDIRKYARCIVYKCQDAWQSTAADVASWLTSFKDRHSQIPSPPLGAGVSGSPPTNDVLHLNSDMNKVAGLLGATGSLDNCLDAAKTASPNLGARSTLTDSQILINGVGGYRRLARDLTRFVVAAMSANNPNCHVPTDQELQHQARWIMYDDDDPFNHTAADNAEWLLQFKRSVGILPESNDTTLPNSWNVDDTQMTSPTLRRQGSTMTFTVPATTAAMVPLSHADLMQIDDGPFGTLTFDTAELQNSRNLPQPGAIFGSRDFEDKLVQFAVAEIASSGRMPADEAIQARAKEISGFEVWQTQTTSADDPALLSKFKELVIHKVKAVLGGYSDGPSPSPPAQPGNMHKPAKTTSTKTVSPMAVRQHQQHTSERGLDALDLSLLPDLVAPNQSPQTLALNTGRKSGPSPLNGSKPLPDFHVAISEERLDELITEMQSNG</sequence>
<feature type="region of interest" description="Disordered" evidence="6">
    <location>
        <begin position="146"/>
        <end position="178"/>
    </location>
</feature>
<dbReference type="PROSITE" id="PS00028">
    <property type="entry name" value="ZINC_FINGER_C2H2_1"/>
    <property type="match status" value="1"/>
</dbReference>
<dbReference type="InterPro" id="IPR008422">
    <property type="entry name" value="KN_HD"/>
</dbReference>
<proteinExistence type="predicted"/>
<dbReference type="Proteomes" id="UP000241462">
    <property type="component" value="Unassembled WGS sequence"/>
</dbReference>
<feature type="domain" description="Homeobox" evidence="7">
    <location>
        <begin position="189"/>
        <end position="244"/>
    </location>
</feature>
<feature type="compositionally biased region" description="Polar residues" evidence="6">
    <location>
        <begin position="1185"/>
        <end position="1204"/>
    </location>
</feature>
<dbReference type="InterPro" id="IPR001356">
    <property type="entry name" value="HD"/>
</dbReference>
<feature type="compositionally biased region" description="Basic and acidic residues" evidence="6">
    <location>
        <begin position="210"/>
        <end position="219"/>
    </location>
</feature>
<evidence type="ECO:0000256" key="1">
    <source>
        <dbReference type="ARBA" id="ARBA00023125"/>
    </source>
</evidence>
<dbReference type="PROSITE" id="PS50157">
    <property type="entry name" value="ZINC_FINGER_C2H2_2"/>
    <property type="match status" value="1"/>
</dbReference>
<evidence type="ECO:0000256" key="4">
    <source>
        <dbReference type="PROSITE-ProRule" id="PRU00042"/>
    </source>
</evidence>
<feature type="compositionally biased region" description="Basic residues" evidence="6">
    <location>
        <begin position="363"/>
        <end position="372"/>
    </location>
</feature>
<dbReference type="EMBL" id="KZ678378">
    <property type="protein sequence ID" value="PSS02284.1"/>
    <property type="molecule type" value="Genomic_DNA"/>
</dbReference>
<dbReference type="InterPro" id="IPR013087">
    <property type="entry name" value="Znf_C2H2_type"/>
</dbReference>
<keyword evidence="1 5" id="KW-0238">DNA-binding</keyword>
<keyword evidence="4" id="KW-0863">Zinc-finger</keyword>
<protein>
    <recommendedName>
        <fullName evidence="11">Homeobox and C2H2 transcription factor</fullName>
    </recommendedName>
</protein>
<feature type="compositionally biased region" description="Polar residues" evidence="6">
    <location>
        <begin position="244"/>
        <end position="254"/>
    </location>
</feature>
<dbReference type="Pfam" id="PF05920">
    <property type="entry name" value="Homeobox_KN"/>
    <property type="match status" value="1"/>
</dbReference>
<dbReference type="GO" id="GO:0006355">
    <property type="term" value="P:regulation of DNA-templated transcription"/>
    <property type="evidence" value="ECO:0007669"/>
    <property type="project" value="InterPro"/>
</dbReference>
<accession>A0A2T3AKS5</accession>
<dbReference type="CDD" id="cd00086">
    <property type="entry name" value="homeodomain"/>
    <property type="match status" value="1"/>
</dbReference>
<dbReference type="OrthoDB" id="10056939at2759"/>
<feature type="domain" description="C2H2-type" evidence="8">
    <location>
        <begin position="390"/>
        <end position="418"/>
    </location>
</feature>
<gene>
    <name evidence="9" type="ORF">BD289DRAFT_359932</name>
</gene>
<name>A0A2T3AKS5_9PEZI</name>
<dbReference type="PROSITE" id="PS50071">
    <property type="entry name" value="HOMEOBOX_2"/>
    <property type="match status" value="1"/>
</dbReference>
<feature type="region of interest" description="Disordered" evidence="6">
    <location>
        <begin position="1185"/>
        <end position="1212"/>
    </location>
</feature>
<keyword evidence="3 5" id="KW-0539">Nucleus</keyword>
<evidence type="ECO:0000259" key="8">
    <source>
        <dbReference type="PROSITE" id="PS50157"/>
    </source>
</evidence>
<keyword evidence="4" id="KW-0479">Metal-binding</keyword>
<feature type="region of interest" description="Disordered" evidence="6">
    <location>
        <begin position="1125"/>
        <end position="1166"/>
    </location>
</feature>
<feature type="region of interest" description="Disordered" evidence="6">
    <location>
        <begin position="346"/>
        <end position="381"/>
    </location>
</feature>
<evidence type="ECO:0000313" key="9">
    <source>
        <dbReference type="EMBL" id="PSS02284.1"/>
    </source>
</evidence>
<organism evidence="9 10">
    <name type="scientific">Coniella lustricola</name>
    <dbReference type="NCBI Taxonomy" id="2025994"/>
    <lineage>
        <taxon>Eukaryota</taxon>
        <taxon>Fungi</taxon>
        <taxon>Dikarya</taxon>
        <taxon>Ascomycota</taxon>
        <taxon>Pezizomycotina</taxon>
        <taxon>Sordariomycetes</taxon>
        <taxon>Sordariomycetidae</taxon>
        <taxon>Diaporthales</taxon>
        <taxon>Schizoparmaceae</taxon>
        <taxon>Coniella</taxon>
    </lineage>
</organism>
<dbReference type="SMART" id="SM00389">
    <property type="entry name" value="HOX"/>
    <property type="match status" value="1"/>
</dbReference>
<evidence type="ECO:0000256" key="2">
    <source>
        <dbReference type="ARBA" id="ARBA00023155"/>
    </source>
</evidence>
<dbReference type="InterPro" id="IPR050224">
    <property type="entry name" value="TALE_homeobox"/>
</dbReference>
<dbReference type="InterPro" id="IPR009057">
    <property type="entry name" value="Homeodomain-like_sf"/>
</dbReference>
<dbReference type="PANTHER" id="PTHR11850">
    <property type="entry name" value="HOMEOBOX PROTEIN TRANSCRIPTION FACTORS"/>
    <property type="match status" value="1"/>
</dbReference>